<protein>
    <submittedName>
        <fullName evidence="1">Uncharacterized protein</fullName>
    </submittedName>
</protein>
<dbReference type="AlphaFoldDB" id="A0A328HK53"/>
<sequence>MRMSYPHWIQFQGQKLGLVWQTDDEAGDEGDTDGVLVSEGQIVWARVQEDFLELARQHNITLEAGNEEPQNLDGIEDLLQLPASDDICAQLLNAWNLLGDIARSVNASLDDRGPEADKCYEKLFYGNNLPSITPPGEHYSPYLDDQEQRVVTEILDRGRVILASRLGRRATTSGN</sequence>
<dbReference type="EMBL" id="QLNP01000061">
    <property type="protein sequence ID" value="RAM38574.1"/>
    <property type="molecule type" value="Genomic_DNA"/>
</dbReference>
<reference evidence="1 2" key="1">
    <citation type="submission" date="2018-04" db="EMBL/GenBank/DDBJ databases">
        <title>Bacteria isolated from cave deposits of Manipur.</title>
        <authorList>
            <person name="Sahoo D."/>
            <person name="Sarangthem I."/>
            <person name="Nandeibam J."/>
        </authorList>
    </citation>
    <scope>NUCLEOTIDE SEQUENCE [LARGE SCALE GENOMIC DNA]</scope>
    <source>
        <strain evidence="2">mrc11</strain>
    </source>
</reference>
<evidence type="ECO:0000313" key="2">
    <source>
        <dbReference type="Proteomes" id="UP000249166"/>
    </source>
</evidence>
<dbReference type="OrthoDB" id="4943286at2"/>
<proteinExistence type="predicted"/>
<dbReference type="Proteomes" id="UP000249166">
    <property type="component" value="Unassembled WGS sequence"/>
</dbReference>
<name>A0A328HK53_ARTGO</name>
<dbReference type="RefSeq" id="WP_111902701.1">
    <property type="nucleotide sequence ID" value="NZ_QLNP01000061.1"/>
</dbReference>
<comment type="caution">
    <text evidence="1">The sequence shown here is derived from an EMBL/GenBank/DDBJ whole genome shotgun (WGS) entry which is preliminary data.</text>
</comment>
<accession>A0A328HK53</accession>
<organism evidence="1 2">
    <name type="scientific">Arthrobacter globiformis</name>
    <dbReference type="NCBI Taxonomy" id="1665"/>
    <lineage>
        <taxon>Bacteria</taxon>
        <taxon>Bacillati</taxon>
        <taxon>Actinomycetota</taxon>
        <taxon>Actinomycetes</taxon>
        <taxon>Micrococcales</taxon>
        <taxon>Micrococcaceae</taxon>
        <taxon>Arthrobacter</taxon>
    </lineage>
</organism>
<gene>
    <name evidence="1" type="ORF">DBZ45_04220</name>
</gene>
<evidence type="ECO:0000313" key="1">
    <source>
        <dbReference type="EMBL" id="RAM38574.1"/>
    </source>
</evidence>